<dbReference type="PANTHER" id="PTHR36540:SF1">
    <property type="entry name" value="PYRIMIDINE_PURINE NUCLEOSIDE PHOSPHORYLASE"/>
    <property type="match status" value="1"/>
</dbReference>
<accession>A0A3B7M7T8</accession>
<dbReference type="InterPro" id="IPR014710">
    <property type="entry name" value="RmlC-like_jellyroll"/>
</dbReference>
<dbReference type="AlphaFoldDB" id="A0A3B7M7T8"/>
<dbReference type="GO" id="GO:0005829">
    <property type="term" value="C:cytosol"/>
    <property type="evidence" value="ECO:0007669"/>
    <property type="project" value="TreeGrafter"/>
</dbReference>
<dbReference type="Gene3D" id="2.60.120.10">
    <property type="entry name" value="Jelly Rolls"/>
    <property type="match status" value="1"/>
</dbReference>
<gene>
    <name evidence="3" type="ORF">CDG60_07980</name>
</gene>
<organism evidence="3 4">
    <name type="scientific">Acinetobacter chinensis</name>
    <dbReference type="NCBI Taxonomy" id="2004650"/>
    <lineage>
        <taxon>Bacteria</taxon>
        <taxon>Pseudomonadati</taxon>
        <taxon>Pseudomonadota</taxon>
        <taxon>Gammaproteobacteria</taxon>
        <taxon>Moraxellales</taxon>
        <taxon>Moraxellaceae</taxon>
        <taxon>Acinetobacter</taxon>
    </lineage>
</organism>
<dbReference type="GO" id="GO:0016154">
    <property type="term" value="F:pyrimidine-nucleoside phosphorylase activity"/>
    <property type="evidence" value="ECO:0007669"/>
    <property type="project" value="TreeGrafter"/>
</dbReference>
<sequence length="106" mass="12003">MSQQLDSVSIHKKPNIHFNGRSISYLVEFKDGSKKTLGVLLPTEKPLTFETHVPERIEIISGKCLIRVGDGEFKTLVEGEILNIPENCRFSMQSSEVVDYICHLEL</sequence>
<dbReference type="PANTHER" id="PTHR36540">
    <property type="entry name" value="PYRIMIDINE/PURINE NUCLEOSIDE PHOSPHORYLASE"/>
    <property type="match status" value="1"/>
</dbReference>
<evidence type="ECO:0000313" key="3">
    <source>
        <dbReference type="EMBL" id="AXY58409.1"/>
    </source>
</evidence>
<dbReference type="Proteomes" id="UP000263753">
    <property type="component" value="Chromosome"/>
</dbReference>
<keyword evidence="2" id="KW-0808">Transferase</keyword>
<keyword evidence="1" id="KW-0328">Glycosyltransferase</keyword>
<evidence type="ECO:0000313" key="4">
    <source>
        <dbReference type="Proteomes" id="UP000263753"/>
    </source>
</evidence>
<dbReference type="EMBL" id="CP032134">
    <property type="protein sequence ID" value="AXY58409.1"/>
    <property type="molecule type" value="Genomic_DNA"/>
</dbReference>
<dbReference type="KEGG" id="achi:CDG60_07980"/>
<dbReference type="Pfam" id="PF06865">
    <property type="entry name" value="Ppnp"/>
    <property type="match status" value="1"/>
</dbReference>
<protein>
    <submittedName>
        <fullName evidence="3">DUF1255 family protein</fullName>
    </submittedName>
</protein>
<reference evidence="4" key="1">
    <citation type="submission" date="2018-09" db="EMBL/GenBank/DDBJ databases">
        <title>The complete genome of Acinetobacter sp. strain WCHAc010005.</title>
        <authorList>
            <person name="Hu Y."/>
            <person name="Long H."/>
            <person name="Feng Y."/>
            <person name="Zong Z."/>
        </authorList>
    </citation>
    <scope>NUCLEOTIDE SEQUENCE [LARGE SCALE GENOMIC DNA]</scope>
    <source>
        <strain evidence="4">WCHAc010005</strain>
    </source>
</reference>
<evidence type="ECO:0000256" key="2">
    <source>
        <dbReference type="ARBA" id="ARBA00022679"/>
    </source>
</evidence>
<dbReference type="InterPro" id="IPR009664">
    <property type="entry name" value="Ppnp"/>
</dbReference>
<evidence type="ECO:0000256" key="1">
    <source>
        <dbReference type="ARBA" id="ARBA00022676"/>
    </source>
</evidence>
<dbReference type="GO" id="GO:0004731">
    <property type="term" value="F:purine-nucleoside phosphorylase activity"/>
    <property type="evidence" value="ECO:0007669"/>
    <property type="project" value="TreeGrafter"/>
</dbReference>
<dbReference type="SUPFAM" id="SSF51182">
    <property type="entry name" value="RmlC-like cupins"/>
    <property type="match status" value="1"/>
</dbReference>
<name>A0A3B7M7T8_9GAMM</name>
<proteinExistence type="predicted"/>
<dbReference type="InterPro" id="IPR011051">
    <property type="entry name" value="RmlC_Cupin_sf"/>
</dbReference>
<dbReference type="RefSeq" id="WP_087511722.1">
    <property type="nucleotide sequence ID" value="NZ_CP032134.1"/>
</dbReference>